<comment type="caution">
    <text evidence="1">The sequence shown here is derived from an EMBL/GenBank/DDBJ whole genome shotgun (WGS) entry which is preliminary data.</text>
</comment>
<reference evidence="1" key="2">
    <citation type="submission" date="2020-09" db="EMBL/GenBank/DDBJ databases">
        <authorList>
            <person name="Sun Q."/>
            <person name="Kim S."/>
        </authorList>
    </citation>
    <scope>NUCLEOTIDE SEQUENCE</scope>
    <source>
        <strain evidence="1">KCTC 23430</strain>
    </source>
</reference>
<evidence type="ECO:0000313" key="1">
    <source>
        <dbReference type="EMBL" id="GHD29511.1"/>
    </source>
</evidence>
<organism evidence="1 2">
    <name type="scientific">Parahalioglobus pacificus</name>
    <dbReference type="NCBI Taxonomy" id="930806"/>
    <lineage>
        <taxon>Bacteria</taxon>
        <taxon>Pseudomonadati</taxon>
        <taxon>Pseudomonadota</taxon>
        <taxon>Gammaproteobacteria</taxon>
        <taxon>Cellvibrionales</taxon>
        <taxon>Halieaceae</taxon>
        <taxon>Parahalioglobus</taxon>
    </lineage>
</organism>
<protein>
    <submittedName>
        <fullName evidence="1">Uncharacterized protein</fullName>
    </submittedName>
</protein>
<evidence type="ECO:0000313" key="2">
    <source>
        <dbReference type="Proteomes" id="UP000644693"/>
    </source>
</evidence>
<dbReference type="EMBL" id="BMYM01000001">
    <property type="protein sequence ID" value="GHD29511.1"/>
    <property type="molecule type" value="Genomic_DNA"/>
</dbReference>
<dbReference type="AlphaFoldDB" id="A0A918XFZ6"/>
<gene>
    <name evidence="1" type="ORF">GCM10007053_10180</name>
</gene>
<keyword evidence="2" id="KW-1185">Reference proteome</keyword>
<proteinExistence type="predicted"/>
<dbReference type="Proteomes" id="UP000644693">
    <property type="component" value="Unassembled WGS sequence"/>
</dbReference>
<reference evidence="1" key="1">
    <citation type="journal article" date="2014" name="Int. J. Syst. Evol. Microbiol.">
        <title>Complete genome sequence of Corynebacterium casei LMG S-19264T (=DSM 44701T), isolated from a smear-ripened cheese.</title>
        <authorList>
            <consortium name="US DOE Joint Genome Institute (JGI-PGF)"/>
            <person name="Walter F."/>
            <person name="Albersmeier A."/>
            <person name="Kalinowski J."/>
            <person name="Ruckert C."/>
        </authorList>
    </citation>
    <scope>NUCLEOTIDE SEQUENCE</scope>
    <source>
        <strain evidence="1">KCTC 23430</strain>
    </source>
</reference>
<sequence>MRMPVSDKVESIIKCGVDILLLLFPVRSKSETGSQVTTMRPCCHFDEPVLIASKQPREQLPSSFLIFDSELAILGEVI</sequence>
<accession>A0A918XFZ6</accession>
<name>A0A918XFZ6_9GAMM</name>